<dbReference type="KEGG" id="lsp:Bsph_4175"/>
<name>B1HX60_LYSSC</name>
<dbReference type="SMART" id="SM00530">
    <property type="entry name" value="HTH_XRE"/>
    <property type="match status" value="1"/>
</dbReference>
<proteinExistence type="predicted"/>
<dbReference type="EnsemblBacteria" id="ACA41636">
    <property type="protein sequence ID" value="ACA41636"/>
    <property type="gene ID" value="Bsph_4175"/>
</dbReference>
<protein>
    <submittedName>
        <fullName evidence="3">SinR protein</fullName>
    </submittedName>
</protein>
<dbReference type="GO" id="GO:0003700">
    <property type="term" value="F:DNA-binding transcription factor activity"/>
    <property type="evidence" value="ECO:0007669"/>
    <property type="project" value="TreeGrafter"/>
</dbReference>
<keyword evidence="1" id="KW-0238">DNA-binding</keyword>
<dbReference type="AlphaFoldDB" id="B1HX60"/>
<dbReference type="HOGENOM" id="CLU_1029738_0_0_9"/>
<accession>B1HX60</accession>
<dbReference type="PROSITE" id="PS50943">
    <property type="entry name" value="HTH_CROC1"/>
    <property type="match status" value="1"/>
</dbReference>
<reference evidence="3 4" key="1">
    <citation type="journal article" date="2008" name="J. Bacteriol.">
        <title>Complete genome sequence of the mosquitocidal bacterium Bacillus sphaericus C3-41 and comparison with those of closely related Bacillus species.</title>
        <authorList>
            <person name="Hu X."/>
            <person name="Fan W."/>
            <person name="Han B."/>
            <person name="Liu H."/>
            <person name="Zheng D."/>
            <person name="Li Q."/>
            <person name="Dong W."/>
            <person name="Yan J."/>
            <person name="Gao M."/>
            <person name="Berry C."/>
            <person name="Yuan Z."/>
        </authorList>
    </citation>
    <scope>NUCLEOTIDE SEQUENCE [LARGE SCALE GENOMIC DNA]</scope>
    <source>
        <strain evidence="3 4">C3-41</strain>
    </source>
</reference>
<dbReference type="Gene3D" id="1.10.260.40">
    <property type="entry name" value="lambda repressor-like DNA-binding domains"/>
    <property type="match status" value="1"/>
</dbReference>
<dbReference type="GO" id="GO:0005829">
    <property type="term" value="C:cytosol"/>
    <property type="evidence" value="ECO:0007669"/>
    <property type="project" value="TreeGrafter"/>
</dbReference>
<dbReference type="GO" id="GO:0003677">
    <property type="term" value="F:DNA binding"/>
    <property type="evidence" value="ECO:0007669"/>
    <property type="project" value="UniProtKB-KW"/>
</dbReference>
<evidence type="ECO:0000259" key="2">
    <source>
        <dbReference type="PROSITE" id="PS50943"/>
    </source>
</evidence>
<organism evidence="3 4">
    <name type="scientific">Lysinibacillus sphaericus (strain C3-41)</name>
    <dbReference type="NCBI Taxonomy" id="444177"/>
    <lineage>
        <taxon>Bacteria</taxon>
        <taxon>Bacillati</taxon>
        <taxon>Bacillota</taxon>
        <taxon>Bacilli</taxon>
        <taxon>Bacillales</taxon>
        <taxon>Bacillaceae</taxon>
        <taxon>Lysinibacillus</taxon>
    </lineage>
</organism>
<dbReference type="CDD" id="cd00093">
    <property type="entry name" value="HTH_XRE"/>
    <property type="match status" value="1"/>
</dbReference>
<dbReference type="InterPro" id="IPR010982">
    <property type="entry name" value="Lambda_DNA-bd_dom_sf"/>
</dbReference>
<evidence type="ECO:0000313" key="4">
    <source>
        <dbReference type="Proteomes" id="UP000002164"/>
    </source>
</evidence>
<dbReference type="Pfam" id="PF01381">
    <property type="entry name" value="HTH_3"/>
    <property type="match status" value="1"/>
</dbReference>
<dbReference type="Proteomes" id="UP000002164">
    <property type="component" value="Chromosome"/>
</dbReference>
<gene>
    <name evidence="3" type="ordered locus">Bsph_4175</name>
</gene>
<dbReference type="EMBL" id="CP000817">
    <property type="protein sequence ID" value="ACA41636.1"/>
    <property type="molecule type" value="Genomic_DNA"/>
</dbReference>
<dbReference type="PANTHER" id="PTHR46797:SF1">
    <property type="entry name" value="METHYLPHOSPHONATE SYNTHASE"/>
    <property type="match status" value="1"/>
</dbReference>
<sequence length="300" mass="34532">MLATKVKSFVIDQQPNGIYDKEKLNQRGGTMIAETFGEVISNARKEKKLTLREAAKRIGISHPYLSQLEKNKNKNPSFEILYKIAYELDVSFGYLNLLADIDTGFTVDSFNASQLQLIKDLKNESLKCKNYNELLEMYSSYFETEDSKSGGEYLFNFFVTTEEIKNNIKNQLLSMALKDLKNYEPNWMPEGHQTSVVSGKNDDEKVFMNPLVKEFEESGGDITHKITFALPAYQSSTEDGITRTQYIPFEKAEETFFDIEKLLNLNSELLNFRGRKLTNEEKQRLIKSIELITLLNNDED</sequence>
<dbReference type="SUPFAM" id="SSF47413">
    <property type="entry name" value="lambda repressor-like DNA-binding domains"/>
    <property type="match status" value="1"/>
</dbReference>
<dbReference type="InterPro" id="IPR001387">
    <property type="entry name" value="Cro/C1-type_HTH"/>
</dbReference>
<feature type="domain" description="HTH cro/C1-type" evidence="2">
    <location>
        <begin position="40"/>
        <end position="95"/>
    </location>
</feature>
<evidence type="ECO:0000256" key="1">
    <source>
        <dbReference type="ARBA" id="ARBA00023125"/>
    </source>
</evidence>
<dbReference type="InterPro" id="IPR050807">
    <property type="entry name" value="TransReg_Diox_bact_type"/>
</dbReference>
<dbReference type="PANTHER" id="PTHR46797">
    <property type="entry name" value="HTH-TYPE TRANSCRIPTIONAL REGULATOR"/>
    <property type="match status" value="1"/>
</dbReference>
<evidence type="ECO:0000313" key="3">
    <source>
        <dbReference type="EMBL" id="ACA41636.1"/>
    </source>
</evidence>